<dbReference type="Pfam" id="PF09793">
    <property type="entry name" value="AD"/>
    <property type="match status" value="1"/>
</dbReference>
<protein>
    <recommendedName>
        <fullName evidence="2">AD domain-containing protein</fullName>
    </recommendedName>
</protein>
<name>A0AAV2RZT3_MEGNR</name>
<evidence type="ECO:0000313" key="4">
    <source>
        <dbReference type="Proteomes" id="UP001497623"/>
    </source>
</evidence>
<feature type="domain" description="AD" evidence="2">
    <location>
        <begin position="78"/>
        <end position="178"/>
    </location>
</feature>
<evidence type="ECO:0000256" key="1">
    <source>
        <dbReference type="SAM" id="MobiDB-lite"/>
    </source>
</evidence>
<dbReference type="InterPro" id="IPR019181">
    <property type="entry name" value="LSM12_ABD"/>
</dbReference>
<dbReference type="Proteomes" id="UP001497623">
    <property type="component" value="Unassembled WGS sequence"/>
</dbReference>
<gene>
    <name evidence="3" type="ORF">MNOR_LOCUS31445</name>
</gene>
<sequence length="201" mass="21715">MRNFLNCNKLTFCQVKILGEEVSLDLLTPDGPGLLILLESPSSTGRSSVCDIRIVNLSYVSQVTVLKEASGSPVPQLPSLNLTKLNSRAKRSIEEKTRLIQAMQAGVPADGQKLFLAICKTMEEVTWVQSSILVMGTVIIDPPYGLTNVREFKEGKESNSKAINHIKKIVEKFHKDQAAGASGLNNGTVASSTPQPHSSAP</sequence>
<feature type="compositionally biased region" description="Polar residues" evidence="1">
    <location>
        <begin position="183"/>
        <end position="201"/>
    </location>
</feature>
<feature type="non-terminal residue" evidence="3">
    <location>
        <position position="201"/>
    </location>
</feature>
<proteinExistence type="predicted"/>
<dbReference type="SMART" id="SM00995">
    <property type="entry name" value="AD"/>
    <property type="match status" value="1"/>
</dbReference>
<dbReference type="InterPro" id="IPR039683">
    <property type="entry name" value="Lsm12-like"/>
</dbReference>
<feature type="region of interest" description="Disordered" evidence="1">
    <location>
        <begin position="180"/>
        <end position="201"/>
    </location>
</feature>
<accession>A0AAV2RZT3</accession>
<dbReference type="PROSITE" id="PS52001">
    <property type="entry name" value="AD"/>
    <property type="match status" value="1"/>
</dbReference>
<evidence type="ECO:0000313" key="3">
    <source>
        <dbReference type="EMBL" id="CAL4155037.1"/>
    </source>
</evidence>
<evidence type="ECO:0000259" key="2">
    <source>
        <dbReference type="PROSITE" id="PS52001"/>
    </source>
</evidence>
<dbReference type="InterPro" id="IPR047574">
    <property type="entry name" value="AD"/>
</dbReference>
<reference evidence="3 4" key="1">
    <citation type="submission" date="2024-05" db="EMBL/GenBank/DDBJ databases">
        <authorList>
            <person name="Wallberg A."/>
        </authorList>
    </citation>
    <scope>NUCLEOTIDE SEQUENCE [LARGE SCALE GENOMIC DNA]</scope>
</reference>
<dbReference type="PANTHER" id="PTHR13542">
    <property type="entry name" value="LSM12 HOMOLOG"/>
    <property type="match status" value="1"/>
</dbReference>
<keyword evidence="4" id="KW-1185">Reference proteome</keyword>
<organism evidence="3 4">
    <name type="scientific">Meganyctiphanes norvegica</name>
    <name type="common">Northern krill</name>
    <name type="synonym">Thysanopoda norvegica</name>
    <dbReference type="NCBI Taxonomy" id="48144"/>
    <lineage>
        <taxon>Eukaryota</taxon>
        <taxon>Metazoa</taxon>
        <taxon>Ecdysozoa</taxon>
        <taxon>Arthropoda</taxon>
        <taxon>Crustacea</taxon>
        <taxon>Multicrustacea</taxon>
        <taxon>Malacostraca</taxon>
        <taxon>Eumalacostraca</taxon>
        <taxon>Eucarida</taxon>
        <taxon>Euphausiacea</taxon>
        <taxon>Euphausiidae</taxon>
        <taxon>Meganyctiphanes</taxon>
    </lineage>
</organism>
<comment type="caution">
    <text evidence="3">The sequence shown here is derived from an EMBL/GenBank/DDBJ whole genome shotgun (WGS) entry which is preliminary data.</text>
</comment>
<dbReference type="AlphaFoldDB" id="A0AAV2RZT3"/>
<dbReference type="EMBL" id="CAXKWB010040526">
    <property type="protein sequence ID" value="CAL4155037.1"/>
    <property type="molecule type" value="Genomic_DNA"/>
</dbReference>